<reference evidence="2 3" key="1">
    <citation type="submission" date="2024-06" db="EMBL/GenBank/DDBJ databases">
        <title>The Natural Products Discovery Center: Release of the First 8490 Sequenced Strains for Exploring Actinobacteria Biosynthetic Diversity.</title>
        <authorList>
            <person name="Kalkreuter E."/>
            <person name="Kautsar S.A."/>
            <person name="Yang D."/>
            <person name="Bader C.D."/>
            <person name="Teijaro C.N."/>
            <person name="Fluegel L."/>
            <person name="Davis C.M."/>
            <person name="Simpson J.R."/>
            <person name="Lauterbach L."/>
            <person name="Steele A.D."/>
            <person name="Gui C."/>
            <person name="Meng S."/>
            <person name="Li G."/>
            <person name="Viehrig K."/>
            <person name="Ye F."/>
            <person name="Su P."/>
            <person name="Kiefer A.F."/>
            <person name="Nichols A."/>
            <person name="Cepeda A.J."/>
            <person name="Yan W."/>
            <person name="Fan B."/>
            <person name="Jiang Y."/>
            <person name="Adhikari A."/>
            <person name="Zheng C.-J."/>
            <person name="Schuster L."/>
            <person name="Cowan T.M."/>
            <person name="Smanski M.J."/>
            <person name="Chevrette M.G."/>
            <person name="De Carvalho L.P.S."/>
            <person name="Shen B."/>
        </authorList>
    </citation>
    <scope>NUCLEOTIDE SEQUENCE [LARGE SCALE GENOMIC DNA]</scope>
    <source>
        <strain evidence="2 3">NPDC019708</strain>
    </source>
</reference>
<feature type="transmembrane region" description="Helical" evidence="1">
    <location>
        <begin position="165"/>
        <end position="186"/>
    </location>
</feature>
<evidence type="ECO:0000256" key="1">
    <source>
        <dbReference type="SAM" id="Phobius"/>
    </source>
</evidence>
<evidence type="ECO:0000313" key="3">
    <source>
        <dbReference type="Proteomes" id="UP001550628"/>
    </source>
</evidence>
<keyword evidence="1" id="KW-1133">Transmembrane helix</keyword>
<keyword evidence="1" id="KW-0812">Transmembrane</keyword>
<dbReference type="RefSeq" id="WP_356956247.1">
    <property type="nucleotide sequence ID" value="NZ_JBEYBD010000005.1"/>
</dbReference>
<feature type="transmembrane region" description="Helical" evidence="1">
    <location>
        <begin position="53"/>
        <end position="75"/>
    </location>
</feature>
<keyword evidence="3" id="KW-1185">Reference proteome</keyword>
<sequence length="230" mass="24806">MIARALAVSRIHTVAWPLLIAWPLGILLAAFAIPWVIFALIDATDANTTGSIYSILGVTMAFYMGAMTQTFPFALGLGVTRRDFFNATALVGAVQVFGTALLLWMLAIVEDHTDGWGVRMEMFGLPGHFTGNRLTQFATYAAFLGLVACVSLFLGAVYQRWRVTGLYTAGAGFLLLGGLAAILVTWQRWWPAVGAWFVDTPRVVPMVALPTVVALAALIGARVTIRRATA</sequence>
<name>A0ABV2WZW2_9NOCA</name>
<feature type="transmembrane region" description="Helical" evidence="1">
    <location>
        <begin position="20"/>
        <end position="41"/>
    </location>
</feature>
<feature type="transmembrane region" description="Helical" evidence="1">
    <location>
        <begin position="87"/>
        <end position="109"/>
    </location>
</feature>
<gene>
    <name evidence="2" type="ORF">ABZ510_31795</name>
</gene>
<organism evidence="2 3">
    <name type="scientific">Nocardia rhamnosiphila</name>
    <dbReference type="NCBI Taxonomy" id="426716"/>
    <lineage>
        <taxon>Bacteria</taxon>
        <taxon>Bacillati</taxon>
        <taxon>Actinomycetota</taxon>
        <taxon>Actinomycetes</taxon>
        <taxon>Mycobacteriales</taxon>
        <taxon>Nocardiaceae</taxon>
        <taxon>Nocardia</taxon>
    </lineage>
</organism>
<dbReference type="EMBL" id="JBEYBF010000038">
    <property type="protein sequence ID" value="MEU1956418.1"/>
    <property type="molecule type" value="Genomic_DNA"/>
</dbReference>
<proteinExistence type="predicted"/>
<feature type="transmembrane region" description="Helical" evidence="1">
    <location>
        <begin position="137"/>
        <end position="158"/>
    </location>
</feature>
<comment type="caution">
    <text evidence="2">The sequence shown here is derived from an EMBL/GenBank/DDBJ whole genome shotgun (WGS) entry which is preliminary data.</text>
</comment>
<protein>
    <submittedName>
        <fullName evidence="2">ABC transporter permease</fullName>
    </submittedName>
</protein>
<evidence type="ECO:0000313" key="2">
    <source>
        <dbReference type="EMBL" id="MEU1956418.1"/>
    </source>
</evidence>
<accession>A0ABV2WZW2</accession>
<feature type="transmembrane region" description="Helical" evidence="1">
    <location>
        <begin position="206"/>
        <end position="225"/>
    </location>
</feature>
<dbReference type="Proteomes" id="UP001550628">
    <property type="component" value="Unassembled WGS sequence"/>
</dbReference>
<keyword evidence="1" id="KW-0472">Membrane</keyword>